<organism evidence="14">
    <name type="scientific">Eremomyces bilateralis CBS 781.70</name>
    <dbReference type="NCBI Taxonomy" id="1392243"/>
    <lineage>
        <taxon>Eukaryota</taxon>
        <taxon>Fungi</taxon>
        <taxon>Dikarya</taxon>
        <taxon>Ascomycota</taxon>
        <taxon>Pezizomycotina</taxon>
        <taxon>Dothideomycetes</taxon>
        <taxon>Dothideomycetes incertae sedis</taxon>
        <taxon>Eremomycetales</taxon>
        <taxon>Eremomycetaceae</taxon>
        <taxon>Eremomyces</taxon>
    </lineage>
</organism>
<dbReference type="GO" id="GO:0005737">
    <property type="term" value="C:cytoplasm"/>
    <property type="evidence" value="ECO:0007669"/>
    <property type="project" value="UniProtKB-ARBA"/>
</dbReference>
<evidence type="ECO:0000256" key="11">
    <source>
        <dbReference type="SAM" id="Phobius"/>
    </source>
</evidence>
<dbReference type="GO" id="GO:0140359">
    <property type="term" value="F:ABC-type transporter activity"/>
    <property type="evidence" value="ECO:0007669"/>
    <property type="project" value="InterPro"/>
</dbReference>
<feature type="transmembrane region" description="Helical" evidence="11">
    <location>
        <begin position="221"/>
        <end position="238"/>
    </location>
</feature>
<feature type="transmembrane region" description="Helical" evidence="11">
    <location>
        <begin position="473"/>
        <end position="493"/>
    </location>
</feature>
<feature type="region of interest" description="Disordered" evidence="10">
    <location>
        <begin position="286"/>
        <end position="311"/>
    </location>
</feature>
<dbReference type="PROSITE" id="PS00211">
    <property type="entry name" value="ABC_TRANSPORTER_1"/>
    <property type="match status" value="1"/>
</dbReference>
<evidence type="ECO:0000256" key="3">
    <source>
        <dbReference type="ARBA" id="ARBA00022448"/>
    </source>
</evidence>
<dbReference type="InterPro" id="IPR003439">
    <property type="entry name" value="ABC_transporter-like_ATP-bd"/>
</dbReference>
<sequence>MLRSFLAASTKMPNQLVRVLQAFPFHLFVRSVVKSQRSKASITLDYQDADGKATAESIKRYSTVLQNIILGITVTLLVAVSLATAIITTLSAIRTLVIDASKHQEGPNKLSTAVVGTYTAAHLLGMSACITYPRRPHVYRNGHTVDEQWTVSILYQITHSWSESVLRLPVKGKRLSFDILPVMDHHTRARDLYDAFYQIKGSKSLATHLIRSHSVAFSLQYAYALLDALLMFLPQYALYRLIKTLERREAGINSTKEATFWAAMLGLFTILANSLRKKDVKSASTKRTDIESDDDTKGTGAKEESEEENVNASRQSAINLVGVDVSRIADFAKFNMFLPGITFRLATSFYFLLSLIGWQALLAGLVTLVLLAPLNAHTAKKYTNAQGQLMAHRDRKVAVVSEALNGIRQIKFSATKGQWYRRIRESREGELRAQWNVFVFHCFIVFCWIVGPVLLSASSISVYALLHDSLLPSVVFTSISIMSSIEMTLVMILEVITNLLNCAVSLKRVSEYLESDEKRNVAIPGDSIAMTGATITWPADEVDPNTFRLKDVTLKFPNNQLSVIAGSTGSGKSLILAAIQGEAEVLEGNLVLPPRLPYHERFDQRANKSNWILPNSMAFVSQEAWLENMSFRDNVLFGLPFDEQRYNKVVKYCALEKDISFLIDGDQTEIGTSRINISGGQKWRLSLARALYSRADILLLDDIFTAVDATTGRHLLNEALTGELAQGRTRILATHHVSMLYGTMAYEVILGDGMIKRCDDSPGNEFIDEPYHNGARELGGQRKEYVGDHNLILVKSHQSEPPDGSHHLRKLDATPRKFVKWRVYLTYFRANGGFWFWTVLLSTYIFFEVMLLTRGTDPNTLFYLYLYVGVSFAISFEGVLRRTMFESMLSNILHAKLRWLDTVPIGRILNRFSSDFTVVDSKLALSASFGIHNFMLVVGIITAGAFISPIFLLFAVALLILCFRYSLRLESVAKSPIFELFGSALAGIATIRTYDMTPSFMTTMNAHIDNYVKTHWYLQLLNFWLTFRLSLIGAAFSLLVSVLIVTIHNIDAALAGFALAFTVQYSRAVTTMLRQAAVIELGMNATERIVEYCELDTEPETGVDVPASWPSDGALEVDNLSVAYADDLPDSLKDVSFRIEARERVGVVGRTGAGKSSLTLALFRFLKAKAGTITIDGIDISKVKLHDLRSRLAIIPQDPVLFSGTVRSNLDPLEEHEDWELQDALERVHLISSSGIDTPVADDPSSSSSATFSGTSTPRTPTTNIFHSLTSPISESGHNLSQGQRQLLCLARALVSRPSILVLDEATSAVDTATDTKIQQSIRENFQGCTLLVIAHRLSTVADFDRTLVMSEGRSVEFGLSGDLLRREEGGVFRGLVEESGDREALKRMIFGEGIWDFRGIYKSPLIDRNANRQYL</sequence>
<accession>A0A6G1GGW5</accession>
<feature type="transmembrane region" description="Helical" evidence="11">
    <location>
        <begin position="860"/>
        <end position="880"/>
    </location>
</feature>
<dbReference type="Proteomes" id="UP000504638">
    <property type="component" value="Unplaced"/>
</dbReference>
<feature type="transmembrane region" description="Helical" evidence="11">
    <location>
        <begin position="113"/>
        <end position="132"/>
    </location>
</feature>
<evidence type="ECO:0000313" key="16">
    <source>
        <dbReference type="RefSeq" id="XP_033538924.1"/>
    </source>
</evidence>
<dbReference type="InterPro" id="IPR017871">
    <property type="entry name" value="ABC_transporter-like_CS"/>
</dbReference>
<keyword evidence="7" id="KW-0067">ATP-binding</keyword>
<dbReference type="CDD" id="cd18604">
    <property type="entry name" value="ABC_6TM_VMR1_D2_like"/>
    <property type="match status" value="1"/>
</dbReference>
<feature type="transmembrane region" description="Helical" evidence="11">
    <location>
        <begin position="834"/>
        <end position="853"/>
    </location>
</feature>
<reference evidence="16" key="2">
    <citation type="submission" date="2020-04" db="EMBL/GenBank/DDBJ databases">
        <authorList>
            <consortium name="NCBI Genome Project"/>
        </authorList>
    </citation>
    <scope>NUCLEOTIDE SEQUENCE</scope>
    <source>
        <strain evidence="16">CBS 781.70</strain>
    </source>
</reference>
<evidence type="ECO:0000256" key="7">
    <source>
        <dbReference type="ARBA" id="ARBA00022840"/>
    </source>
</evidence>
<evidence type="ECO:0000313" key="15">
    <source>
        <dbReference type="Proteomes" id="UP000504638"/>
    </source>
</evidence>
<feature type="transmembrane region" description="Helical" evidence="11">
    <location>
        <begin position="349"/>
        <end position="372"/>
    </location>
</feature>
<reference evidence="16" key="3">
    <citation type="submission" date="2025-04" db="UniProtKB">
        <authorList>
            <consortium name="RefSeq"/>
        </authorList>
    </citation>
    <scope>IDENTIFICATION</scope>
    <source>
        <strain evidence="16">CBS 781.70</strain>
    </source>
</reference>
<keyword evidence="15" id="KW-1185">Reference proteome</keyword>
<evidence type="ECO:0000256" key="5">
    <source>
        <dbReference type="ARBA" id="ARBA00022737"/>
    </source>
</evidence>
<evidence type="ECO:0000256" key="4">
    <source>
        <dbReference type="ARBA" id="ARBA00022692"/>
    </source>
</evidence>
<feature type="region of interest" description="Disordered" evidence="10">
    <location>
        <begin position="1236"/>
        <end position="1265"/>
    </location>
</feature>
<dbReference type="InterPro" id="IPR003593">
    <property type="entry name" value="AAA+_ATPase"/>
</dbReference>
<keyword evidence="8 11" id="KW-1133">Transmembrane helix</keyword>
<feature type="transmembrane region" description="Helical" evidence="11">
    <location>
        <begin position="68"/>
        <end position="93"/>
    </location>
</feature>
<dbReference type="InterPro" id="IPR050173">
    <property type="entry name" value="ABC_transporter_C-like"/>
</dbReference>
<keyword evidence="6" id="KW-0547">Nucleotide-binding</keyword>
<protein>
    <submittedName>
        <fullName evidence="14 16">P-loop containing nucleoside triphosphate hydrolase protein</fullName>
    </submittedName>
</protein>
<name>A0A6G1GGW5_9PEZI</name>
<feature type="transmembrane region" description="Helical" evidence="11">
    <location>
        <begin position="258"/>
        <end position="275"/>
    </location>
</feature>
<evidence type="ECO:0000256" key="1">
    <source>
        <dbReference type="ARBA" id="ARBA00004141"/>
    </source>
</evidence>
<dbReference type="SUPFAM" id="SSF90123">
    <property type="entry name" value="ABC transporter transmembrane region"/>
    <property type="match status" value="2"/>
</dbReference>
<keyword evidence="4 11" id="KW-0812">Transmembrane</keyword>
<dbReference type="GO" id="GO:0005524">
    <property type="term" value="F:ATP binding"/>
    <property type="evidence" value="ECO:0007669"/>
    <property type="project" value="UniProtKB-KW"/>
</dbReference>
<evidence type="ECO:0000313" key="14">
    <source>
        <dbReference type="EMBL" id="KAF1817293.1"/>
    </source>
</evidence>
<feature type="domain" description="ABC transporter" evidence="12">
    <location>
        <begin position="523"/>
        <end position="777"/>
    </location>
</feature>
<dbReference type="PROSITE" id="PS50893">
    <property type="entry name" value="ABC_TRANSPORTER_2"/>
    <property type="match status" value="2"/>
</dbReference>
<dbReference type="InterPro" id="IPR027417">
    <property type="entry name" value="P-loop_NTPase"/>
</dbReference>
<feature type="domain" description="ABC transmembrane type-1" evidence="13">
    <location>
        <begin position="318"/>
        <end position="501"/>
    </location>
</feature>
<feature type="transmembrane region" description="Helical" evidence="11">
    <location>
        <begin position="975"/>
        <end position="994"/>
    </location>
</feature>
<dbReference type="PANTHER" id="PTHR24223:SF456">
    <property type="entry name" value="MULTIDRUG RESISTANCE-ASSOCIATED PROTEIN LETHAL(2)03659"/>
    <property type="match status" value="1"/>
</dbReference>
<dbReference type="Gene3D" id="1.20.1560.10">
    <property type="entry name" value="ABC transporter type 1, transmembrane domain"/>
    <property type="match status" value="2"/>
</dbReference>
<gene>
    <name evidence="14 16" type="ORF">P152DRAFT_504597</name>
</gene>
<dbReference type="FunFam" id="1.20.1560.10:FF:000013">
    <property type="entry name" value="ABC transporter C family member 2"/>
    <property type="match status" value="1"/>
</dbReference>
<dbReference type="CDD" id="cd18596">
    <property type="entry name" value="ABC_6TM_VMR1_D1_like"/>
    <property type="match status" value="1"/>
</dbReference>
<dbReference type="Pfam" id="PF00664">
    <property type="entry name" value="ABC_membrane"/>
    <property type="match status" value="2"/>
</dbReference>
<dbReference type="RefSeq" id="XP_033538924.1">
    <property type="nucleotide sequence ID" value="XM_033682381.1"/>
</dbReference>
<dbReference type="CDD" id="cd03244">
    <property type="entry name" value="ABCC_MRP_domain2"/>
    <property type="match status" value="1"/>
</dbReference>
<dbReference type="Pfam" id="PF00005">
    <property type="entry name" value="ABC_tran"/>
    <property type="match status" value="2"/>
</dbReference>
<feature type="compositionally biased region" description="Basic and acidic residues" evidence="10">
    <location>
        <begin position="286"/>
        <end position="303"/>
    </location>
</feature>
<dbReference type="Gene3D" id="3.40.50.300">
    <property type="entry name" value="P-loop containing nucleotide triphosphate hydrolases"/>
    <property type="match status" value="2"/>
</dbReference>
<dbReference type="SMART" id="SM00382">
    <property type="entry name" value="AAA"/>
    <property type="match status" value="2"/>
</dbReference>
<dbReference type="OrthoDB" id="6500128at2759"/>
<evidence type="ECO:0000256" key="6">
    <source>
        <dbReference type="ARBA" id="ARBA00022741"/>
    </source>
</evidence>
<comment type="subcellular location">
    <subcellularLocation>
        <location evidence="1">Membrane</location>
        <topology evidence="1">Multi-pass membrane protein</topology>
    </subcellularLocation>
</comment>
<dbReference type="PANTHER" id="PTHR24223">
    <property type="entry name" value="ATP-BINDING CASSETTE SUB-FAMILY C"/>
    <property type="match status" value="1"/>
</dbReference>
<keyword evidence="5" id="KW-0677">Repeat</keyword>
<keyword evidence="3" id="KW-0813">Transport</keyword>
<evidence type="ECO:0000259" key="12">
    <source>
        <dbReference type="PROSITE" id="PS50893"/>
    </source>
</evidence>
<evidence type="ECO:0000256" key="2">
    <source>
        <dbReference type="ARBA" id="ARBA00009726"/>
    </source>
</evidence>
<comment type="similarity">
    <text evidence="2">Belongs to the ABC transporter superfamily. ABCC family. Conjugate transporter (TC 3.A.1.208) subfamily.</text>
</comment>
<feature type="transmembrane region" description="Helical" evidence="11">
    <location>
        <begin position="934"/>
        <end position="963"/>
    </location>
</feature>
<feature type="compositionally biased region" description="Low complexity" evidence="10">
    <location>
        <begin position="1245"/>
        <end position="1257"/>
    </location>
</feature>
<evidence type="ECO:0000259" key="13">
    <source>
        <dbReference type="PROSITE" id="PS50929"/>
    </source>
</evidence>
<dbReference type="GO" id="GO:0016887">
    <property type="term" value="F:ATP hydrolysis activity"/>
    <property type="evidence" value="ECO:0007669"/>
    <property type="project" value="InterPro"/>
</dbReference>
<dbReference type="InterPro" id="IPR036640">
    <property type="entry name" value="ABC1_TM_sf"/>
</dbReference>
<keyword evidence="9 11" id="KW-0472">Membrane</keyword>
<feature type="transmembrane region" description="Helical" evidence="11">
    <location>
        <begin position="438"/>
        <end position="466"/>
    </location>
</feature>
<dbReference type="GO" id="GO:0016020">
    <property type="term" value="C:membrane"/>
    <property type="evidence" value="ECO:0007669"/>
    <property type="project" value="UniProtKB-SubCell"/>
</dbReference>
<keyword evidence="14 16" id="KW-0378">Hydrolase</keyword>
<dbReference type="SUPFAM" id="SSF52540">
    <property type="entry name" value="P-loop containing nucleoside triphosphate hydrolases"/>
    <property type="match status" value="2"/>
</dbReference>
<dbReference type="EMBL" id="ML975149">
    <property type="protein sequence ID" value="KAF1817293.1"/>
    <property type="molecule type" value="Genomic_DNA"/>
</dbReference>
<feature type="transmembrane region" description="Helical" evidence="11">
    <location>
        <begin position="1023"/>
        <end position="1045"/>
    </location>
</feature>
<dbReference type="PROSITE" id="PS50929">
    <property type="entry name" value="ABC_TM1F"/>
    <property type="match status" value="2"/>
</dbReference>
<evidence type="ECO:0000256" key="10">
    <source>
        <dbReference type="SAM" id="MobiDB-lite"/>
    </source>
</evidence>
<proteinExistence type="inferred from homology"/>
<feature type="domain" description="ABC transporter" evidence="12">
    <location>
        <begin position="1115"/>
        <end position="1377"/>
    </location>
</feature>
<dbReference type="GeneID" id="54422951"/>
<dbReference type="InterPro" id="IPR011527">
    <property type="entry name" value="ABC1_TM_dom"/>
</dbReference>
<evidence type="ECO:0000256" key="8">
    <source>
        <dbReference type="ARBA" id="ARBA00022989"/>
    </source>
</evidence>
<evidence type="ECO:0000256" key="9">
    <source>
        <dbReference type="ARBA" id="ARBA00023136"/>
    </source>
</evidence>
<feature type="domain" description="ABC transmembrane type-1" evidence="13">
    <location>
        <begin position="861"/>
        <end position="1081"/>
    </location>
</feature>
<reference evidence="14 16" key="1">
    <citation type="submission" date="2020-01" db="EMBL/GenBank/DDBJ databases">
        <authorList>
            <consortium name="DOE Joint Genome Institute"/>
            <person name="Haridas S."/>
            <person name="Albert R."/>
            <person name="Binder M."/>
            <person name="Bloem J."/>
            <person name="Labutti K."/>
            <person name="Salamov A."/>
            <person name="Andreopoulos B."/>
            <person name="Baker S.E."/>
            <person name="Barry K."/>
            <person name="Bills G."/>
            <person name="Bluhm B.H."/>
            <person name="Cannon C."/>
            <person name="Castanera R."/>
            <person name="Culley D.E."/>
            <person name="Daum C."/>
            <person name="Ezra D."/>
            <person name="Gonzalez J.B."/>
            <person name="Henrissat B."/>
            <person name="Kuo A."/>
            <person name="Liang C."/>
            <person name="Lipzen A."/>
            <person name="Lutzoni F."/>
            <person name="Magnuson J."/>
            <person name="Mondo S."/>
            <person name="Nolan M."/>
            <person name="Ohm R."/>
            <person name="Pangilinan J."/>
            <person name="Park H.-J."/>
            <person name="Ramirez L."/>
            <person name="Alfaro M."/>
            <person name="Sun H."/>
            <person name="Tritt A."/>
            <person name="Yoshinaga Y."/>
            <person name="Zwiers L.-H."/>
            <person name="Turgeon B.G."/>
            <person name="Goodwin S.B."/>
            <person name="Spatafora J.W."/>
            <person name="Crous P.W."/>
            <person name="Grigoriev I.V."/>
        </authorList>
    </citation>
    <scope>NUCLEOTIDE SEQUENCE</scope>
    <source>
        <strain evidence="14 16">CBS 781.70</strain>
    </source>
</reference>
<dbReference type="CDD" id="cd03250">
    <property type="entry name" value="ABCC_MRP_domain1"/>
    <property type="match status" value="1"/>
</dbReference>
<dbReference type="FunFam" id="3.40.50.300:FF:000610">
    <property type="entry name" value="Multidrug resistance-associated ABC transporter"/>
    <property type="match status" value="1"/>
</dbReference>